<proteinExistence type="predicted"/>
<feature type="region of interest" description="Disordered" evidence="1">
    <location>
        <begin position="64"/>
        <end position="85"/>
    </location>
</feature>
<name>A0AB39KPX6_9CAUL</name>
<evidence type="ECO:0000313" key="3">
    <source>
        <dbReference type="EMBL" id="XDO95640.1"/>
    </source>
</evidence>
<dbReference type="InterPro" id="IPR045936">
    <property type="entry name" value="DUF6356"/>
</dbReference>
<dbReference type="Pfam" id="PF19883">
    <property type="entry name" value="DUF6356"/>
    <property type="match status" value="1"/>
</dbReference>
<dbReference type="EMBL" id="CP158375">
    <property type="protein sequence ID" value="XDO95640.1"/>
    <property type="molecule type" value="Genomic_DNA"/>
</dbReference>
<organism evidence="3">
    <name type="scientific">Caulobacter sp. 73W</name>
    <dbReference type="NCBI Taxonomy" id="3161137"/>
    <lineage>
        <taxon>Bacteria</taxon>
        <taxon>Pseudomonadati</taxon>
        <taxon>Pseudomonadota</taxon>
        <taxon>Alphaproteobacteria</taxon>
        <taxon>Caulobacterales</taxon>
        <taxon>Caulobacteraceae</taxon>
        <taxon>Caulobacter</taxon>
    </lineage>
</organism>
<feature type="transmembrane region" description="Helical" evidence="2">
    <location>
        <begin position="23"/>
        <end position="43"/>
    </location>
</feature>
<protein>
    <submittedName>
        <fullName evidence="3">DUF6356 family protein</fullName>
    </submittedName>
</protein>
<evidence type="ECO:0000256" key="2">
    <source>
        <dbReference type="SAM" id="Phobius"/>
    </source>
</evidence>
<evidence type="ECO:0000256" key="1">
    <source>
        <dbReference type="SAM" id="MobiDB-lite"/>
    </source>
</evidence>
<sequence>MIEPFTRHPAQVGETYGGHMKTAFGFGFAMIGAGVACVLHGLFPFMFTTTGSRCVERLHTRMSRRNAKAHSHGAAPMKAVADAER</sequence>
<dbReference type="AlphaFoldDB" id="A0AB39KPX6"/>
<reference evidence="3" key="1">
    <citation type="submission" date="2024-06" db="EMBL/GenBank/DDBJ databases">
        <title>Caulobacter inopinatus, sp. nov.</title>
        <authorList>
            <person name="Donachie S.P."/>
        </authorList>
    </citation>
    <scope>NUCLEOTIDE SEQUENCE</scope>
    <source>
        <strain evidence="3">73W</strain>
    </source>
</reference>
<keyword evidence="2" id="KW-0472">Membrane</keyword>
<gene>
    <name evidence="3" type="ORF">ABOZ73_12605</name>
</gene>
<keyword evidence="2" id="KW-1133">Transmembrane helix</keyword>
<dbReference type="RefSeq" id="WP_369058487.1">
    <property type="nucleotide sequence ID" value="NZ_CP158375.1"/>
</dbReference>
<keyword evidence="2" id="KW-0812">Transmembrane</keyword>
<accession>A0AB39KPX6</accession>